<protein>
    <submittedName>
        <fullName evidence="5">S9 family peptidase</fullName>
    </submittedName>
</protein>
<dbReference type="GO" id="GO:0008236">
    <property type="term" value="F:serine-type peptidase activity"/>
    <property type="evidence" value="ECO:0007669"/>
    <property type="project" value="InterPro"/>
</dbReference>
<reference evidence="5 6" key="1">
    <citation type="submission" date="2018-07" db="EMBL/GenBank/DDBJ databases">
        <title>Genome sequencing of Runella.</title>
        <authorList>
            <person name="Baek M.-G."/>
            <person name="Yi H."/>
        </authorList>
    </citation>
    <scope>NUCLEOTIDE SEQUENCE [LARGE SCALE GENOMIC DNA]</scope>
    <source>
        <strain evidence="5 6">HYN0085</strain>
    </source>
</reference>
<dbReference type="SUPFAM" id="SSF82171">
    <property type="entry name" value="DPP6 N-terminal domain-like"/>
    <property type="match status" value="1"/>
</dbReference>
<dbReference type="Proteomes" id="UP000251993">
    <property type="component" value="Chromosome"/>
</dbReference>
<dbReference type="SUPFAM" id="SSF53474">
    <property type="entry name" value="alpha/beta-Hydrolases"/>
    <property type="match status" value="1"/>
</dbReference>
<keyword evidence="6" id="KW-1185">Reference proteome</keyword>
<gene>
    <name evidence="5" type="ORF">DR864_19355</name>
</gene>
<dbReference type="InterPro" id="IPR001375">
    <property type="entry name" value="Peptidase_S9_cat"/>
</dbReference>
<evidence type="ECO:0000259" key="4">
    <source>
        <dbReference type="Pfam" id="PF00930"/>
    </source>
</evidence>
<evidence type="ECO:0000313" key="6">
    <source>
        <dbReference type="Proteomes" id="UP000251993"/>
    </source>
</evidence>
<dbReference type="InterPro" id="IPR050278">
    <property type="entry name" value="Serine_Prot_S9B/DPPIV"/>
</dbReference>
<dbReference type="InterPro" id="IPR029058">
    <property type="entry name" value="AB_hydrolase_fold"/>
</dbReference>
<dbReference type="AlphaFoldDB" id="A0A344TM71"/>
<dbReference type="EMBL" id="CP030850">
    <property type="protein sequence ID" value="AXE19742.1"/>
    <property type="molecule type" value="Genomic_DNA"/>
</dbReference>
<dbReference type="Gene3D" id="2.140.10.30">
    <property type="entry name" value="Dipeptidylpeptidase IV, N-terminal domain"/>
    <property type="match status" value="1"/>
</dbReference>
<name>A0A344TM71_9BACT</name>
<feature type="domain" description="Dipeptidylpeptidase IV N-terminal" evidence="4">
    <location>
        <begin position="109"/>
        <end position="463"/>
    </location>
</feature>
<dbReference type="GO" id="GO:0008239">
    <property type="term" value="F:dipeptidyl-peptidase activity"/>
    <property type="evidence" value="ECO:0007669"/>
    <property type="project" value="TreeGrafter"/>
</dbReference>
<feature type="domain" description="Peptidase S9 prolyl oligopeptidase catalytic" evidence="3">
    <location>
        <begin position="556"/>
        <end position="751"/>
    </location>
</feature>
<dbReference type="InterPro" id="IPR002469">
    <property type="entry name" value="Peptidase_S9B_N"/>
</dbReference>
<dbReference type="PANTHER" id="PTHR11731:SF193">
    <property type="entry name" value="DIPEPTIDYL PEPTIDASE 9"/>
    <property type="match status" value="1"/>
</dbReference>
<dbReference type="Pfam" id="PF00326">
    <property type="entry name" value="Peptidase_S9"/>
    <property type="match status" value="1"/>
</dbReference>
<dbReference type="GO" id="GO:0006508">
    <property type="term" value="P:proteolysis"/>
    <property type="evidence" value="ECO:0007669"/>
    <property type="project" value="InterPro"/>
</dbReference>
<dbReference type="Gene3D" id="3.40.50.1820">
    <property type="entry name" value="alpha/beta hydrolase"/>
    <property type="match status" value="1"/>
</dbReference>
<feature type="region of interest" description="Disordered" evidence="2">
    <location>
        <begin position="423"/>
        <end position="442"/>
    </location>
</feature>
<dbReference type="KEGG" id="run:DR864_19355"/>
<evidence type="ECO:0000313" key="5">
    <source>
        <dbReference type="EMBL" id="AXE19742.1"/>
    </source>
</evidence>
<dbReference type="OrthoDB" id="9812921at2"/>
<evidence type="ECO:0000259" key="3">
    <source>
        <dbReference type="Pfam" id="PF00326"/>
    </source>
</evidence>
<evidence type="ECO:0000256" key="1">
    <source>
        <dbReference type="ARBA" id="ARBA00023180"/>
    </source>
</evidence>
<organism evidence="5 6">
    <name type="scientific">Runella rosea</name>
    <dbReference type="NCBI Taxonomy" id="2259595"/>
    <lineage>
        <taxon>Bacteria</taxon>
        <taxon>Pseudomonadati</taxon>
        <taxon>Bacteroidota</taxon>
        <taxon>Cytophagia</taxon>
        <taxon>Cytophagales</taxon>
        <taxon>Spirosomataceae</taxon>
        <taxon>Runella</taxon>
    </lineage>
</organism>
<dbReference type="RefSeq" id="WP_114068510.1">
    <property type="nucleotide sequence ID" value="NZ_CP030850.1"/>
</dbReference>
<sequence>MRKTFPSTHYRFTVPYFIFYLFFVSLVQAQQRTVTLNDIYGPQGSVFTPRSVSGVNWMKAGGFYTAQQSGKVIKYSIATGEAVETLFDQSTVKVEGTNQNIQFDSYELSADERKLLLTTGIERIYRRSFKAEFYVYDLASKKLVQLSKNGKQMLATLSPDGSKVAFVRDNNLYLTDLSTLTEQAITTDGKRNEIINGASDWVYEEEFSFAKAFEWAPDGKKIAFYRFDESRVPEYNMQLWGDLYPKDYRYKYPKAGEANSLVEIWVHDLASNQKTKVDVGPETDQYIPRIKWTQNPGLLSVKRMNRLQNRLDILHSDAATGQSKTVWSEESKTYVDLEFTDDLTYLADGKSFIQSSERSGYKHLYQYDINGTLLKTLTSGDWEVTDLVGIDEKTQTLYFTSPMVSPMERHLYSLSFATPPVNKKSKKPIPVPQPVKLTEKSGSNTVNMSPDFSYYLIYNQSAQEPLVVSLHQAPTGKAVRTLEANQKLRERLTEYRISKQEFFKFTTTQGTSLNGWMMKPLDFDPTKKYPVLMFVYGGPGSQTVTDTWGGGLFYWFQVLASKGYMIVSVDGRGTGARGNAFRTVTYAQLGKYETEDQIEGAKYLATLPYVDASRIGIHGHSYGGYMASLCMTIGADYFKAGIAGAPVTTWRYYDTVYTERYLKRPQDNASGYDDNSPIQHVNKLKGKFFIVHGTGDDNVHFQNSVDFVNALIKAGKQFDSFYYPNRNHGISGGNTLMHRYQMMSDWVLKNL</sequence>
<accession>A0A344TM71</accession>
<keyword evidence="1" id="KW-0325">Glycoprotein</keyword>
<dbReference type="Pfam" id="PF00930">
    <property type="entry name" value="DPPIV_N"/>
    <property type="match status" value="1"/>
</dbReference>
<proteinExistence type="predicted"/>
<dbReference type="FunFam" id="3.40.50.1820:FF:000003">
    <property type="entry name" value="Dipeptidyl peptidase 4"/>
    <property type="match status" value="1"/>
</dbReference>
<dbReference type="PANTHER" id="PTHR11731">
    <property type="entry name" value="PROTEASE FAMILY S9B,C DIPEPTIDYL-PEPTIDASE IV-RELATED"/>
    <property type="match status" value="1"/>
</dbReference>
<evidence type="ECO:0000256" key="2">
    <source>
        <dbReference type="SAM" id="MobiDB-lite"/>
    </source>
</evidence>